<accession>A0A438E559</accession>
<name>A0A438E559_VITVI</name>
<evidence type="ECO:0000313" key="2">
    <source>
        <dbReference type="Proteomes" id="UP000288805"/>
    </source>
</evidence>
<dbReference type="EMBL" id="QGNW01001391">
    <property type="protein sequence ID" value="RVW42907.1"/>
    <property type="molecule type" value="Genomic_DNA"/>
</dbReference>
<proteinExistence type="predicted"/>
<organism evidence="1 2">
    <name type="scientific">Vitis vinifera</name>
    <name type="common">Grape</name>
    <dbReference type="NCBI Taxonomy" id="29760"/>
    <lineage>
        <taxon>Eukaryota</taxon>
        <taxon>Viridiplantae</taxon>
        <taxon>Streptophyta</taxon>
        <taxon>Embryophyta</taxon>
        <taxon>Tracheophyta</taxon>
        <taxon>Spermatophyta</taxon>
        <taxon>Magnoliopsida</taxon>
        <taxon>eudicotyledons</taxon>
        <taxon>Gunneridae</taxon>
        <taxon>Pentapetalae</taxon>
        <taxon>rosids</taxon>
        <taxon>Vitales</taxon>
        <taxon>Vitaceae</taxon>
        <taxon>Viteae</taxon>
        <taxon>Vitis</taxon>
    </lineage>
</organism>
<protein>
    <submittedName>
        <fullName evidence="1">Uncharacterized protein</fullName>
    </submittedName>
</protein>
<comment type="caution">
    <text evidence="1">The sequence shown here is derived from an EMBL/GenBank/DDBJ whole genome shotgun (WGS) entry which is preliminary data.</text>
</comment>
<sequence>MAWLRMIVLLCDPCSNFPHMAVHLLGAPQREHCHNPLTRKLQILRQPINQCIRYSSWVTARPPAAATLYHALSDLFLKFER</sequence>
<dbReference type="AlphaFoldDB" id="A0A438E559"/>
<dbReference type="Proteomes" id="UP000288805">
    <property type="component" value="Unassembled WGS sequence"/>
</dbReference>
<gene>
    <name evidence="1" type="ORF">CK203_083017</name>
</gene>
<reference evidence="1 2" key="1">
    <citation type="journal article" date="2018" name="PLoS Genet.">
        <title>Population sequencing reveals clonal diversity and ancestral inbreeding in the grapevine cultivar Chardonnay.</title>
        <authorList>
            <person name="Roach M.J."/>
            <person name="Johnson D.L."/>
            <person name="Bohlmann J."/>
            <person name="van Vuuren H.J."/>
            <person name="Jones S.J."/>
            <person name="Pretorius I.S."/>
            <person name="Schmidt S.A."/>
            <person name="Borneman A.R."/>
        </authorList>
    </citation>
    <scope>NUCLEOTIDE SEQUENCE [LARGE SCALE GENOMIC DNA]</scope>
    <source>
        <strain evidence="2">cv. Chardonnay</strain>
        <tissue evidence="1">Leaf</tissue>
    </source>
</reference>
<evidence type="ECO:0000313" key="1">
    <source>
        <dbReference type="EMBL" id="RVW42907.1"/>
    </source>
</evidence>